<sequence length="333" mass="37073">MRNSLKTASIWKLVNQSLEDLPTVSAVVVTYNTGPELRDCLEALLTDPQIDEIIVVNNGNKPRDLGFLNRLADRHRNRLQLISGHGNIGFARGSNLGAKYAHGDRLLFLNPDAILRRGSVAALEEAAIDRPEPWIVGGRIFDIKGREQRGGRRRMLRLTSALVTYTGLGLFERLHPIFADVNRFKEAPPTGPVEMPVVSGALMYLSRSGFDQLGGFDEDYFLHVEDIDICRRAQETENGGVYYTPLAGALHHGSTSDAPSFRVDWEKAWGLGLYFRKFAKAYPERILACLLIPLFAILLIGRSVGRSTFGRAKRQFTSRRAKVVIEARANANA</sequence>
<gene>
    <name evidence="3" type="ordered locus">Hbal_2365</name>
</gene>
<protein>
    <submittedName>
        <fullName evidence="3">Glycosyl transferase family 2</fullName>
    </submittedName>
</protein>
<dbReference type="Pfam" id="PF00535">
    <property type="entry name" value="Glycos_transf_2"/>
    <property type="match status" value="1"/>
</dbReference>
<dbReference type="HOGENOM" id="CLU_023845_0_5_5"/>
<dbReference type="eggNOG" id="COG1216">
    <property type="taxonomic scope" value="Bacteria"/>
</dbReference>
<dbReference type="PANTHER" id="PTHR43179:SF7">
    <property type="entry name" value="RHAMNOSYLTRANSFERASE WBBL"/>
    <property type="match status" value="1"/>
</dbReference>
<dbReference type="SUPFAM" id="SSF53448">
    <property type="entry name" value="Nucleotide-diphospho-sugar transferases"/>
    <property type="match status" value="1"/>
</dbReference>
<feature type="transmembrane region" description="Helical" evidence="1">
    <location>
        <begin position="285"/>
        <end position="305"/>
    </location>
</feature>
<dbReference type="STRING" id="582402.Hbal_2365"/>
<dbReference type="GO" id="GO:0016740">
    <property type="term" value="F:transferase activity"/>
    <property type="evidence" value="ECO:0007669"/>
    <property type="project" value="UniProtKB-KW"/>
</dbReference>
<evidence type="ECO:0000256" key="1">
    <source>
        <dbReference type="SAM" id="Phobius"/>
    </source>
</evidence>
<keyword evidence="4" id="KW-1185">Reference proteome</keyword>
<dbReference type="EMBL" id="CP001678">
    <property type="protein sequence ID" value="ACT60045.1"/>
    <property type="molecule type" value="Genomic_DNA"/>
</dbReference>
<dbReference type="Proteomes" id="UP000002745">
    <property type="component" value="Chromosome"/>
</dbReference>
<dbReference type="PANTHER" id="PTHR43179">
    <property type="entry name" value="RHAMNOSYLTRANSFERASE WBBL"/>
    <property type="match status" value="1"/>
</dbReference>
<name>C6XNA1_HIRBI</name>
<dbReference type="InterPro" id="IPR029044">
    <property type="entry name" value="Nucleotide-diphossugar_trans"/>
</dbReference>
<proteinExistence type="predicted"/>
<dbReference type="CAZy" id="GT2">
    <property type="family name" value="Glycosyltransferase Family 2"/>
</dbReference>
<feature type="domain" description="Glycosyltransferase 2-like" evidence="2">
    <location>
        <begin position="25"/>
        <end position="171"/>
    </location>
</feature>
<keyword evidence="1" id="KW-0812">Transmembrane</keyword>
<reference evidence="4" key="1">
    <citation type="journal article" date="2011" name="J. Bacteriol.">
        <title>Genome sequences of eight morphologically diverse alphaproteobacteria.</title>
        <authorList>
            <consortium name="US DOE Joint Genome Institute"/>
            <person name="Brown P.J."/>
            <person name="Kysela D.T."/>
            <person name="Buechlein A."/>
            <person name="Hemmerich C."/>
            <person name="Brun Y.V."/>
        </authorList>
    </citation>
    <scope>NUCLEOTIDE SEQUENCE [LARGE SCALE GENOMIC DNA]</scope>
    <source>
        <strain evidence="4">ATCC 49814 / DSM 5838 / IFAM 1418</strain>
    </source>
</reference>
<dbReference type="CDD" id="cd04186">
    <property type="entry name" value="GT_2_like_c"/>
    <property type="match status" value="1"/>
</dbReference>
<evidence type="ECO:0000313" key="4">
    <source>
        <dbReference type="Proteomes" id="UP000002745"/>
    </source>
</evidence>
<evidence type="ECO:0000313" key="3">
    <source>
        <dbReference type="EMBL" id="ACT60045.1"/>
    </source>
</evidence>
<dbReference type="Gene3D" id="3.90.550.10">
    <property type="entry name" value="Spore Coat Polysaccharide Biosynthesis Protein SpsA, Chain A"/>
    <property type="match status" value="1"/>
</dbReference>
<keyword evidence="1" id="KW-0472">Membrane</keyword>
<keyword evidence="3" id="KW-0808">Transferase</keyword>
<keyword evidence="1" id="KW-1133">Transmembrane helix</keyword>
<dbReference type="RefSeq" id="WP_015828195.1">
    <property type="nucleotide sequence ID" value="NC_012982.1"/>
</dbReference>
<organism evidence="3 4">
    <name type="scientific">Hirschia baltica (strain ATCC 49814 / DSM 5838 / IFAM 1418)</name>
    <dbReference type="NCBI Taxonomy" id="582402"/>
    <lineage>
        <taxon>Bacteria</taxon>
        <taxon>Pseudomonadati</taxon>
        <taxon>Pseudomonadota</taxon>
        <taxon>Alphaproteobacteria</taxon>
        <taxon>Hyphomonadales</taxon>
        <taxon>Hyphomonadaceae</taxon>
        <taxon>Hirschia</taxon>
    </lineage>
</organism>
<dbReference type="InterPro" id="IPR001173">
    <property type="entry name" value="Glyco_trans_2-like"/>
</dbReference>
<dbReference type="KEGG" id="hba:Hbal_2365"/>
<dbReference type="AlphaFoldDB" id="C6XNA1"/>
<accession>C6XNA1</accession>
<evidence type="ECO:0000259" key="2">
    <source>
        <dbReference type="Pfam" id="PF00535"/>
    </source>
</evidence>